<proteinExistence type="predicted"/>
<dbReference type="AlphaFoldDB" id="A0A6J5WAB1"/>
<organism evidence="2 3">
    <name type="scientific">Prunus armeniaca</name>
    <name type="common">Apricot</name>
    <name type="synonym">Armeniaca vulgaris</name>
    <dbReference type="NCBI Taxonomy" id="36596"/>
    <lineage>
        <taxon>Eukaryota</taxon>
        <taxon>Viridiplantae</taxon>
        <taxon>Streptophyta</taxon>
        <taxon>Embryophyta</taxon>
        <taxon>Tracheophyta</taxon>
        <taxon>Spermatophyta</taxon>
        <taxon>Magnoliopsida</taxon>
        <taxon>eudicotyledons</taxon>
        <taxon>Gunneridae</taxon>
        <taxon>Pentapetalae</taxon>
        <taxon>rosids</taxon>
        <taxon>fabids</taxon>
        <taxon>Rosales</taxon>
        <taxon>Rosaceae</taxon>
        <taxon>Amygdaloideae</taxon>
        <taxon>Amygdaleae</taxon>
        <taxon>Prunus</taxon>
    </lineage>
</organism>
<protein>
    <submittedName>
        <fullName evidence="2">Uncharacterized protein</fullName>
    </submittedName>
</protein>
<feature type="transmembrane region" description="Helical" evidence="1">
    <location>
        <begin position="12"/>
        <end position="32"/>
    </location>
</feature>
<gene>
    <name evidence="2" type="ORF">ORAREDHAP_LOCUS11099</name>
</gene>
<accession>A0A6J5WAB1</accession>
<keyword evidence="1" id="KW-1133">Transmembrane helix</keyword>
<dbReference type="Proteomes" id="UP000507245">
    <property type="component" value="Unassembled WGS sequence"/>
</dbReference>
<evidence type="ECO:0000313" key="2">
    <source>
        <dbReference type="EMBL" id="CAB4298576.1"/>
    </source>
</evidence>
<reference evidence="3" key="1">
    <citation type="journal article" date="2020" name="Genome Biol.">
        <title>Gamete binning: chromosome-level and haplotype-resolved genome assembly enabled by high-throughput single-cell sequencing of gamete genomes.</title>
        <authorList>
            <person name="Campoy J.A."/>
            <person name="Sun H."/>
            <person name="Goel M."/>
            <person name="Jiao W.-B."/>
            <person name="Folz-Donahue K."/>
            <person name="Wang N."/>
            <person name="Rubio M."/>
            <person name="Liu C."/>
            <person name="Kukat C."/>
            <person name="Ruiz D."/>
            <person name="Huettel B."/>
            <person name="Schneeberger K."/>
        </authorList>
    </citation>
    <scope>NUCLEOTIDE SEQUENCE [LARGE SCALE GENOMIC DNA]</scope>
    <source>
        <strain evidence="3">cv. Rojo Pasion</strain>
    </source>
</reference>
<keyword evidence="1" id="KW-0472">Membrane</keyword>
<dbReference type="EMBL" id="CAEKKB010000002">
    <property type="protein sequence ID" value="CAB4298576.1"/>
    <property type="molecule type" value="Genomic_DNA"/>
</dbReference>
<keyword evidence="3" id="KW-1185">Reference proteome</keyword>
<evidence type="ECO:0000256" key="1">
    <source>
        <dbReference type="SAM" id="Phobius"/>
    </source>
</evidence>
<sequence>MERKFSVSKGLKTYVVAFLVAGIYAHSFLFTLSRVVCGAFQSSLKNFLWSTRVVPRIGMNSVKLLGAVFIQAG</sequence>
<name>A0A6J5WAB1_PRUAR</name>
<keyword evidence="1" id="KW-0812">Transmembrane</keyword>
<evidence type="ECO:0000313" key="3">
    <source>
        <dbReference type="Proteomes" id="UP000507245"/>
    </source>
</evidence>